<keyword evidence="1" id="KW-0472">Membrane</keyword>
<dbReference type="Proteomes" id="UP000492821">
    <property type="component" value="Unassembled WGS sequence"/>
</dbReference>
<protein>
    <submittedName>
        <fullName evidence="3">Uncharacterized protein</fullName>
    </submittedName>
</protein>
<sequence length="324" mass="37479">MPYPINTLPYPFKKRLRQLLTPAETLQFQKATGHLENKHYLLPIQKYQQCWRVAITTDKKLTSSWCLDDSDSVGLSMELGPCMYRPKHIHLHNVLETHLSCPIFDYVLFDSADTLTLSDIVITESLLLALAAKKLKLTTFANAVPFPEVFDVDAPRLHAYFDAFPTMTGCFRPCPAYEGWLQDLIEINKPNLKYINIASDDIEKLFSFCYEDMSKLFKRQCSEFRLNLEYKVDDLTTVELHLFSYLFIPDESVEVVEAFNLSIHVYDDIHEDQYLKMQAPDPNDSTARKSEPSFILFLLSAIFTLISCVIILLFMCQICRNHFS</sequence>
<accession>A0A7E4V8K8</accession>
<proteinExistence type="predicted"/>
<dbReference type="AlphaFoldDB" id="A0A7E4V8K8"/>
<evidence type="ECO:0000313" key="2">
    <source>
        <dbReference type="Proteomes" id="UP000492821"/>
    </source>
</evidence>
<feature type="transmembrane region" description="Helical" evidence="1">
    <location>
        <begin position="294"/>
        <end position="316"/>
    </location>
</feature>
<dbReference type="WBParaSite" id="Pan_g1794.t1">
    <property type="protein sequence ID" value="Pan_g1794.t1"/>
    <property type="gene ID" value="Pan_g1794"/>
</dbReference>
<reference evidence="3" key="2">
    <citation type="submission" date="2020-10" db="UniProtKB">
        <authorList>
            <consortium name="WormBaseParasite"/>
        </authorList>
    </citation>
    <scope>IDENTIFICATION</scope>
</reference>
<keyword evidence="2" id="KW-1185">Reference proteome</keyword>
<evidence type="ECO:0000313" key="3">
    <source>
        <dbReference type="WBParaSite" id="Pan_g1794.t1"/>
    </source>
</evidence>
<reference evidence="2" key="1">
    <citation type="journal article" date="2013" name="Genetics">
        <title>The draft genome and transcriptome of Panagrellus redivivus are shaped by the harsh demands of a free-living lifestyle.</title>
        <authorList>
            <person name="Srinivasan J."/>
            <person name="Dillman A.R."/>
            <person name="Macchietto M.G."/>
            <person name="Heikkinen L."/>
            <person name="Lakso M."/>
            <person name="Fracchia K.M."/>
            <person name="Antoshechkin I."/>
            <person name="Mortazavi A."/>
            <person name="Wong G."/>
            <person name="Sternberg P.W."/>
        </authorList>
    </citation>
    <scope>NUCLEOTIDE SEQUENCE [LARGE SCALE GENOMIC DNA]</scope>
    <source>
        <strain evidence="2">MT8872</strain>
    </source>
</reference>
<evidence type="ECO:0000256" key="1">
    <source>
        <dbReference type="SAM" id="Phobius"/>
    </source>
</evidence>
<name>A0A7E4V8K8_PANRE</name>
<organism evidence="2 3">
    <name type="scientific">Panagrellus redivivus</name>
    <name type="common">Microworm</name>
    <dbReference type="NCBI Taxonomy" id="6233"/>
    <lineage>
        <taxon>Eukaryota</taxon>
        <taxon>Metazoa</taxon>
        <taxon>Ecdysozoa</taxon>
        <taxon>Nematoda</taxon>
        <taxon>Chromadorea</taxon>
        <taxon>Rhabditida</taxon>
        <taxon>Tylenchina</taxon>
        <taxon>Panagrolaimomorpha</taxon>
        <taxon>Panagrolaimoidea</taxon>
        <taxon>Panagrolaimidae</taxon>
        <taxon>Panagrellus</taxon>
    </lineage>
</organism>
<keyword evidence="1" id="KW-1133">Transmembrane helix</keyword>
<keyword evidence="1" id="KW-0812">Transmembrane</keyword>